<dbReference type="KEGG" id="ppa:PAS_chr1-1_0259"/>
<feature type="compositionally biased region" description="Acidic residues" evidence="5">
    <location>
        <begin position="186"/>
        <end position="202"/>
    </location>
</feature>
<dbReference type="GO" id="GO:0005666">
    <property type="term" value="C:RNA polymerase III complex"/>
    <property type="evidence" value="ECO:0007669"/>
    <property type="project" value="UniProtKB-UniRule"/>
</dbReference>
<dbReference type="AlphaFoldDB" id="C4QWK6"/>
<dbReference type="FunCoup" id="C4QWK6">
    <property type="interactions" value="85"/>
</dbReference>
<comment type="similarity">
    <text evidence="2 4">Belongs to the eukaryotic RPC7 RNA polymerase subunit family.</text>
</comment>
<evidence type="ECO:0000256" key="2">
    <source>
        <dbReference type="ARBA" id="ARBA00008352"/>
    </source>
</evidence>
<evidence type="ECO:0000256" key="5">
    <source>
        <dbReference type="SAM" id="MobiDB-lite"/>
    </source>
</evidence>
<evidence type="ECO:0000313" key="6">
    <source>
        <dbReference type="EMBL" id="CAY67629.1"/>
    </source>
</evidence>
<dbReference type="OMA" id="ADPYENT"/>
<dbReference type="STRING" id="644223.C4QWK6"/>
<keyword evidence="3 4" id="KW-0539">Nucleus</keyword>
<evidence type="ECO:0000256" key="3">
    <source>
        <dbReference type="ARBA" id="ARBA00023242"/>
    </source>
</evidence>
<dbReference type="PANTHER" id="PTHR15367:SF2">
    <property type="entry name" value="DNA-DIRECTED RNA POLYMERASE III SUBUNIT"/>
    <property type="match status" value="1"/>
</dbReference>
<dbReference type="HOGENOM" id="CLU_072641_2_0_1"/>
<dbReference type="RefSeq" id="XP_002489910.1">
    <property type="nucleotide sequence ID" value="XM_002489865.1"/>
</dbReference>
<dbReference type="PANTHER" id="PTHR15367">
    <property type="entry name" value="DNA-DIRECTED RNA POLYMERASE III"/>
    <property type="match status" value="1"/>
</dbReference>
<dbReference type="PIRSF" id="PIRSF000777">
    <property type="entry name" value="RNA_polIII_C31"/>
    <property type="match status" value="1"/>
</dbReference>
<dbReference type="GO" id="GO:0042797">
    <property type="term" value="P:tRNA transcription by RNA polymerase III"/>
    <property type="evidence" value="ECO:0007669"/>
    <property type="project" value="EnsemblFungi"/>
</dbReference>
<dbReference type="GeneID" id="8196761"/>
<comment type="subunit">
    <text evidence="4">Component of the RNA polymerase III (Pol III) complex.</text>
</comment>
<dbReference type="Pfam" id="PF11705">
    <property type="entry name" value="RNA_pol_3_Rpc31"/>
    <property type="match status" value="1"/>
</dbReference>
<gene>
    <name evidence="6" type="ordered locus">PAS_chr1-1_0259</name>
</gene>
<dbReference type="OrthoDB" id="5377312at2759"/>
<organism evidence="6 7">
    <name type="scientific">Komagataella phaffii (strain GS115 / ATCC 20864)</name>
    <name type="common">Yeast</name>
    <name type="synonym">Pichia pastoris</name>
    <dbReference type="NCBI Taxonomy" id="644223"/>
    <lineage>
        <taxon>Eukaryota</taxon>
        <taxon>Fungi</taxon>
        <taxon>Dikarya</taxon>
        <taxon>Ascomycota</taxon>
        <taxon>Saccharomycotina</taxon>
        <taxon>Pichiomycetes</taxon>
        <taxon>Pichiales</taxon>
        <taxon>Pichiaceae</taxon>
        <taxon>Komagataella</taxon>
    </lineage>
</organism>
<evidence type="ECO:0000256" key="4">
    <source>
        <dbReference type="PIRNR" id="PIRNR000777"/>
    </source>
</evidence>
<feature type="region of interest" description="Disordered" evidence="5">
    <location>
        <begin position="148"/>
        <end position="202"/>
    </location>
</feature>
<evidence type="ECO:0000256" key="1">
    <source>
        <dbReference type="ARBA" id="ARBA00004123"/>
    </source>
</evidence>
<comment type="subcellular location">
    <subcellularLocation>
        <location evidence="1 4">Nucleus</location>
    </subcellularLocation>
</comment>
<comment type="function">
    <text evidence="4">DNA-dependent RNA polymerase catalyzes the transcription of DNA into RNA using the four ribonucleoside triphosphates as substrates. Specific peripheric component of RNA polymerase III which synthesizes small RNAs, such as 5S rRNA and tRNAs.</text>
</comment>
<evidence type="ECO:0000313" key="7">
    <source>
        <dbReference type="Proteomes" id="UP000000314"/>
    </source>
</evidence>
<dbReference type="eggNOG" id="ENOG502RZ0V">
    <property type="taxonomic scope" value="Eukaryota"/>
</dbReference>
<name>C4QWK6_KOMPG</name>
<dbReference type="EMBL" id="FN392319">
    <property type="protein sequence ID" value="CAY67629.1"/>
    <property type="molecule type" value="Genomic_DNA"/>
</dbReference>
<reference evidence="6 7" key="1">
    <citation type="journal article" date="2009" name="Nat. Biotechnol.">
        <title>Genome sequence of the recombinant protein production host Pichia pastoris.</title>
        <authorList>
            <person name="De Schutter K."/>
            <person name="Lin Y.C."/>
            <person name="Tiels P."/>
            <person name="Van Hecke A."/>
            <person name="Glinka S."/>
            <person name="Weber-Lehmann J."/>
            <person name="Rouze P."/>
            <person name="Van de Peer Y."/>
            <person name="Callewaert N."/>
        </authorList>
    </citation>
    <scope>NUCLEOTIDE SEQUENCE [LARGE SCALE GENOMIC DNA]</scope>
    <source>
        <strain evidence="7">GS115 / ATCC 20864</strain>
    </source>
</reference>
<dbReference type="InParanoid" id="C4QWK6"/>
<accession>C4QWK6</accession>
<keyword evidence="7" id="KW-1185">Reference proteome</keyword>
<protein>
    <recommendedName>
        <fullName evidence="4">DNA-directed RNA polymerase III subunit</fullName>
    </recommendedName>
</protein>
<sequence length="202" mass="23867">MSYRKDNKQKLPFGLDYNDLNVVVDQKRFKLPLPINGPLNKLEKEIAKEYMNFMNNVKESSFYSDLKDDDIQGINDGIQRYSDKYRKKKKPNRLLADHPFIVEFFPEELYDVMGVDNKKKKLLKLNKTQDNKLAENLEDKLRNIEENDNAVLDENNVEKENVEEEFDDEFEEDDDDDYNAEKYFDDGDDDYGADDDDDEAAF</sequence>
<dbReference type="InterPro" id="IPR024661">
    <property type="entry name" value="RNA_pol_III_Rpc31"/>
</dbReference>
<feature type="compositionally biased region" description="Acidic residues" evidence="5">
    <location>
        <begin position="161"/>
        <end position="178"/>
    </location>
</feature>
<dbReference type="GO" id="GO:0006384">
    <property type="term" value="P:transcription initiation at RNA polymerase III promoter"/>
    <property type="evidence" value="ECO:0007669"/>
    <property type="project" value="EnsemblFungi"/>
</dbReference>
<proteinExistence type="inferred from homology"/>
<dbReference type="GO" id="GO:0006386">
    <property type="term" value="P:termination of RNA polymerase III transcription"/>
    <property type="evidence" value="ECO:0007669"/>
    <property type="project" value="EnsemblFungi"/>
</dbReference>
<dbReference type="GO" id="GO:0003899">
    <property type="term" value="F:DNA-directed RNA polymerase activity"/>
    <property type="evidence" value="ECO:0007669"/>
    <property type="project" value="EnsemblFungi"/>
</dbReference>
<dbReference type="Proteomes" id="UP000000314">
    <property type="component" value="Chromosome 1"/>
</dbReference>